<keyword evidence="1" id="KW-0732">Signal</keyword>
<dbReference type="Proteomes" id="UP000054926">
    <property type="component" value="Unassembled WGS sequence"/>
</dbReference>
<feature type="chain" id="PRO_5006918519" evidence="1">
    <location>
        <begin position="20"/>
        <end position="722"/>
    </location>
</feature>
<dbReference type="EC" id="3.4.22.8" evidence="2"/>
<gene>
    <name evidence="2" type="primary">cloSI</name>
    <name evidence="2" type="ORF">Lste_3483</name>
</gene>
<dbReference type="EMBL" id="LNYY01000021">
    <property type="protein sequence ID" value="KTD67277.1"/>
    <property type="molecule type" value="Genomic_DNA"/>
</dbReference>
<dbReference type="Pfam" id="PF03415">
    <property type="entry name" value="Peptidase_C11"/>
    <property type="match status" value="1"/>
</dbReference>
<evidence type="ECO:0000256" key="1">
    <source>
        <dbReference type="SAM" id="SignalP"/>
    </source>
</evidence>
<proteinExistence type="predicted"/>
<dbReference type="GO" id="GO:0004197">
    <property type="term" value="F:cysteine-type endopeptidase activity"/>
    <property type="evidence" value="ECO:0007669"/>
    <property type="project" value="UniProtKB-EC"/>
</dbReference>
<dbReference type="AlphaFoldDB" id="A0A0W0ZDJ7"/>
<dbReference type="STRING" id="947033.Lste_3483"/>
<dbReference type="InterPro" id="IPR005077">
    <property type="entry name" value="Peptidase_C11"/>
</dbReference>
<comment type="caution">
    <text evidence="2">The sequence shown here is derived from an EMBL/GenBank/DDBJ whole genome shotgun (WGS) entry which is preliminary data.</text>
</comment>
<dbReference type="Gene3D" id="2.60.40.10">
    <property type="entry name" value="Immunoglobulins"/>
    <property type="match status" value="1"/>
</dbReference>
<reference evidence="2 3" key="1">
    <citation type="submission" date="2015-11" db="EMBL/GenBank/DDBJ databases">
        <title>Genomic analysis of 38 Legionella species identifies large and diverse effector repertoires.</title>
        <authorList>
            <person name="Burstein D."/>
            <person name="Amaro F."/>
            <person name="Zusman T."/>
            <person name="Lifshitz Z."/>
            <person name="Cohen O."/>
            <person name="Gilbert J.A."/>
            <person name="Pupko T."/>
            <person name="Shuman H.A."/>
            <person name="Segal G."/>
        </authorList>
    </citation>
    <scope>NUCLEOTIDE SEQUENCE [LARGE SCALE GENOMIC DNA]</scope>
    <source>
        <strain evidence="2 3">IMVS3376</strain>
    </source>
</reference>
<keyword evidence="3" id="KW-1185">Reference proteome</keyword>
<keyword evidence="2" id="KW-0378">Hydrolase</keyword>
<evidence type="ECO:0000313" key="2">
    <source>
        <dbReference type="EMBL" id="KTD67277.1"/>
    </source>
</evidence>
<feature type="signal peptide" evidence="1">
    <location>
        <begin position="1"/>
        <end position="19"/>
    </location>
</feature>
<dbReference type="Gene3D" id="3.40.50.11970">
    <property type="match status" value="1"/>
</dbReference>
<evidence type="ECO:0000313" key="3">
    <source>
        <dbReference type="Proteomes" id="UP000054926"/>
    </source>
</evidence>
<dbReference type="PANTHER" id="PTHR37835:SF1">
    <property type="entry name" value="ALPHA-CLOSTRIPAIN"/>
    <property type="match status" value="1"/>
</dbReference>
<organism evidence="2 3">
    <name type="scientific">Legionella steelei</name>
    <dbReference type="NCBI Taxonomy" id="947033"/>
    <lineage>
        <taxon>Bacteria</taxon>
        <taxon>Pseudomonadati</taxon>
        <taxon>Pseudomonadota</taxon>
        <taxon>Gammaproteobacteria</taxon>
        <taxon>Legionellales</taxon>
        <taxon>Legionellaceae</taxon>
        <taxon>Legionella</taxon>
    </lineage>
</organism>
<name>A0A0W0ZDJ7_9GAMM</name>
<sequence length="722" mass="78404">MRIYSPISLLLLYSTASWAELPVSFTSVPTINNIAIGQQQTLNYVIHNNVVRRSLPIRSIQIINDGDTQSSSVTQSTTTCGNSLPPNGSCEISVTIQNATGNINRRLSINYGGRSPLTSPIKLKVSKAKYSVFVYIIGADLQSKHQLATFNIDQMKKVGSTENINVVLQTGGANSPGYLTVKRQIVYPGSLFELADLGSVPMAAPNTIQDFLEWGIANYPAERYITIFWNHGGGPNGGFGGDENNPPQAIAINNLASVINNVRATTGNLFEIIGFDACLMGSAETAAGFASNMHYFIGSEDLEPGKGWQYDTFLSYLNTYPNAGGNEIGRVIIDGYTQQNEGEATTLSLIDASQLSNLNMAMTNFATALSPYTTTTTNWKLIAKSRFKAADYSTSVWDNRSTDLVDLVEFAQRISNQFPADINLSAASQAVVSAVNQAVLYYKNSFDRADSFGLTVYFPSILAQYETQYPQVTAINGVNFFSQLYVNLVGNYHTFYQNNISSLVAILSNLAFDGTNYTATLSNDYNELYAAVGNENCTNLLDANNNPLPANPCYSSIQYQGIAATQAGTDWNISFPKAPYLNSWPLLNGLPVLFIPDDATPSNPGETNFLIPVTQIQEGSTTDGYLNVLLNQQNQFQVVGFQSGIGSSNTAAKIIPLSPDSSFRIRSYAQVNSVWRLTQTTETVNYPFTVSFGGVSSDLNAFRFLAGDITGALIISPTSVPY</sequence>
<dbReference type="InterPro" id="IPR013783">
    <property type="entry name" value="Ig-like_fold"/>
</dbReference>
<accession>A0A0W0ZDJ7</accession>
<dbReference type="PANTHER" id="PTHR37835">
    <property type="entry name" value="ALPHA-CLOSTRIPAIN"/>
    <property type="match status" value="1"/>
</dbReference>
<protein>
    <submittedName>
        <fullName evidence="2">Clostripain</fullName>
        <ecNumber evidence="2">3.4.22.8</ecNumber>
    </submittedName>
</protein>
<dbReference type="PATRIC" id="fig|947033.5.peg.3704"/>